<accession>K1SQ41</accession>
<sequence length="61" mass="7122">MIFVILGTQDKKFPRLLDALQKKIDEGKISKKEEIIVQAGSTKYESKNMKIIDYMSVRKFE</sequence>
<dbReference type="EMBL" id="AJWY01007854">
    <property type="protein sequence ID" value="EKC62832.1"/>
    <property type="molecule type" value="Genomic_DNA"/>
</dbReference>
<organism evidence="1">
    <name type="scientific">human gut metagenome</name>
    <dbReference type="NCBI Taxonomy" id="408170"/>
    <lineage>
        <taxon>unclassified sequences</taxon>
        <taxon>metagenomes</taxon>
        <taxon>organismal metagenomes</taxon>
    </lineage>
</organism>
<dbReference type="AlphaFoldDB" id="K1SQ41"/>
<reference evidence="1" key="1">
    <citation type="journal article" date="2013" name="Environ. Microbiol.">
        <title>Microbiota from the distal guts of lean and obese adolescents exhibit partial functional redundancy besides clear differences in community structure.</title>
        <authorList>
            <person name="Ferrer M."/>
            <person name="Ruiz A."/>
            <person name="Lanza F."/>
            <person name="Haange S.B."/>
            <person name="Oberbach A."/>
            <person name="Till H."/>
            <person name="Bargiela R."/>
            <person name="Campoy C."/>
            <person name="Segura M.T."/>
            <person name="Richter M."/>
            <person name="von Bergen M."/>
            <person name="Seifert J."/>
            <person name="Suarez A."/>
        </authorList>
    </citation>
    <scope>NUCLEOTIDE SEQUENCE</scope>
</reference>
<evidence type="ECO:0000313" key="1">
    <source>
        <dbReference type="EMBL" id="EKC62832.1"/>
    </source>
</evidence>
<gene>
    <name evidence="1" type="ORF">LEA_11638</name>
</gene>
<name>K1SQ41_9ZZZZ</name>
<protein>
    <submittedName>
        <fullName evidence="1">Uncharacterized protein</fullName>
    </submittedName>
</protein>
<comment type="caution">
    <text evidence="1">The sequence shown here is derived from an EMBL/GenBank/DDBJ whole genome shotgun (WGS) entry which is preliminary data.</text>
</comment>
<proteinExistence type="predicted"/>
<feature type="non-terminal residue" evidence="1">
    <location>
        <position position="61"/>
    </location>
</feature>